<keyword evidence="8" id="KW-0732">Signal</keyword>
<dbReference type="OrthoDB" id="9809748at2"/>
<keyword evidence="3" id="KW-0808">Transferase</keyword>
<dbReference type="Gene3D" id="2.40.440.10">
    <property type="entry name" value="L,D-transpeptidase catalytic domain-like"/>
    <property type="match status" value="1"/>
</dbReference>
<feature type="active site" description="Proton donor/acceptor" evidence="7">
    <location>
        <position position="126"/>
    </location>
</feature>
<dbReference type="GO" id="GO:0004180">
    <property type="term" value="F:carboxypeptidase activity"/>
    <property type="evidence" value="ECO:0007669"/>
    <property type="project" value="UniProtKB-ARBA"/>
</dbReference>
<evidence type="ECO:0000256" key="4">
    <source>
        <dbReference type="ARBA" id="ARBA00022960"/>
    </source>
</evidence>
<feature type="signal peptide" evidence="8">
    <location>
        <begin position="1"/>
        <end position="17"/>
    </location>
</feature>
<keyword evidence="4 7" id="KW-0133">Cell shape</keyword>
<dbReference type="Proteomes" id="UP000063964">
    <property type="component" value="Chromosome"/>
</dbReference>
<comment type="pathway">
    <text evidence="1 7">Cell wall biogenesis; peptidoglycan biosynthesis.</text>
</comment>
<evidence type="ECO:0000256" key="3">
    <source>
        <dbReference type="ARBA" id="ARBA00022679"/>
    </source>
</evidence>
<evidence type="ECO:0000256" key="8">
    <source>
        <dbReference type="SAM" id="SignalP"/>
    </source>
</evidence>
<evidence type="ECO:0000313" key="10">
    <source>
        <dbReference type="EMBL" id="AMD92592.1"/>
    </source>
</evidence>
<dbReference type="PROSITE" id="PS52029">
    <property type="entry name" value="LD_TPASE"/>
    <property type="match status" value="1"/>
</dbReference>
<evidence type="ECO:0000256" key="6">
    <source>
        <dbReference type="ARBA" id="ARBA00023316"/>
    </source>
</evidence>
<feature type="domain" description="L,D-TPase catalytic" evidence="9">
    <location>
        <begin position="34"/>
        <end position="165"/>
    </location>
</feature>
<keyword evidence="6 7" id="KW-0961">Cell wall biogenesis/degradation</keyword>
<sequence>MRRVLLFFLLLVGTAHAGDGWKASLTPHFRLPALFLAVDKESQRTYFVRPADDALDREELVCTTGRRDGDKQKEGDLKTPEGVYFIGDRIKKKLDYTLYGNTAFALNYPNPMDRLRGKTGYGIWIHGRGTPITPKLTRGCVALQNPRVDTLHEHITPHLTPVVIAQTLDWDNASSVSISEVARGTWSWIGARERRDPAFFEFYNASLYEKSSGAPFADFVREVQEESVRLPWVDIRVENLHVLEGPGYMVSSFIQHDFPHAGKSGHRRLYWTGDGGVWRIAGEEWVELGAEDREGYARLVDKEIRTLLLHGEALWTGGDRAALAEIYAPQCEVPVSLNASNPFSGEPVITIAEDGVRAVLSRPGSTAHAFLFRPGPFDTWLIVDQSGG</sequence>
<keyword evidence="11" id="KW-1185">Reference proteome</keyword>
<dbReference type="InterPro" id="IPR005490">
    <property type="entry name" value="LD_TPept_cat_dom"/>
</dbReference>
<dbReference type="PANTHER" id="PTHR36699">
    <property type="entry name" value="LD-TRANSPEPTIDASE"/>
    <property type="match status" value="1"/>
</dbReference>
<comment type="similarity">
    <text evidence="2">Belongs to the YkuD family.</text>
</comment>
<evidence type="ECO:0000256" key="2">
    <source>
        <dbReference type="ARBA" id="ARBA00005992"/>
    </source>
</evidence>
<dbReference type="STRING" id="888061.AXF15_05335"/>
<organism evidence="10 11">
    <name type="scientific">Desulfomicrobium orale DSM 12838</name>
    <dbReference type="NCBI Taxonomy" id="888061"/>
    <lineage>
        <taxon>Bacteria</taxon>
        <taxon>Pseudomonadati</taxon>
        <taxon>Thermodesulfobacteriota</taxon>
        <taxon>Desulfovibrionia</taxon>
        <taxon>Desulfovibrionales</taxon>
        <taxon>Desulfomicrobiaceae</taxon>
        <taxon>Desulfomicrobium</taxon>
    </lineage>
</organism>
<dbReference type="GO" id="GO:0071555">
    <property type="term" value="P:cell wall organization"/>
    <property type="evidence" value="ECO:0007669"/>
    <property type="project" value="UniProtKB-UniRule"/>
</dbReference>
<dbReference type="UniPathway" id="UPA00219"/>
<accession>A0A0X8JPX0</accession>
<dbReference type="Pfam" id="PF03734">
    <property type="entry name" value="YkuD"/>
    <property type="match status" value="1"/>
</dbReference>
<dbReference type="InterPro" id="IPR038063">
    <property type="entry name" value="Transpep_catalytic_dom"/>
</dbReference>
<evidence type="ECO:0000256" key="1">
    <source>
        <dbReference type="ARBA" id="ARBA00004752"/>
    </source>
</evidence>
<proteinExistence type="inferred from homology"/>
<evidence type="ECO:0000313" key="11">
    <source>
        <dbReference type="Proteomes" id="UP000063964"/>
    </source>
</evidence>
<reference evidence="11" key="1">
    <citation type="submission" date="2016-02" db="EMBL/GenBank/DDBJ databases">
        <authorList>
            <person name="Holder M.E."/>
            <person name="Ajami N.J."/>
            <person name="Petrosino J.F."/>
        </authorList>
    </citation>
    <scope>NUCLEOTIDE SEQUENCE [LARGE SCALE GENOMIC DNA]</scope>
    <source>
        <strain evidence="11">DSM 12838</strain>
    </source>
</reference>
<dbReference type="CDD" id="cd16913">
    <property type="entry name" value="YkuD_like"/>
    <property type="match status" value="1"/>
</dbReference>
<dbReference type="PANTHER" id="PTHR36699:SF1">
    <property type="entry name" value="L,D-TRANSPEPTIDASE YAFK-RELATED"/>
    <property type="match status" value="1"/>
</dbReference>
<protein>
    <recommendedName>
        <fullName evidence="9">L,D-TPase catalytic domain-containing protein</fullName>
    </recommendedName>
</protein>
<evidence type="ECO:0000256" key="5">
    <source>
        <dbReference type="ARBA" id="ARBA00022984"/>
    </source>
</evidence>
<keyword evidence="5 7" id="KW-0573">Peptidoglycan synthesis</keyword>
<feature type="chain" id="PRO_5007067598" description="L,D-TPase catalytic domain-containing protein" evidence="8">
    <location>
        <begin position="18"/>
        <end position="388"/>
    </location>
</feature>
<dbReference type="GO" id="GO:0016740">
    <property type="term" value="F:transferase activity"/>
    <property type="evidence" value="ECO:0007669"/>
    <property type="project" value="UniProtKB-KW"/>
</dbReference>
<dbReference type="SUPFAM" id="SSF141523">
    <property type="entry name" value="L,D-transpeptidase catalytic domain-like"/>
    <property type="match status" value="1"/>
</dbReference>
<gene>
    <name evidence="10" type="ORF">AXF15_05335</name>
</gene>
<dbReference type="EMBL" id="CP014230">
    <property type="protein sequence ID" value="AMD92592.1"/>
    <property type="molecule type" value="Genomic_DNA"/>
</dbReference>
<dbReference type="RefSeq" id="WP_066604365.1">
    <property type="nucleotide sequence ID" value="NZ_CP014230.1"/>
</dbReference>
<dbReference type="KEGG" id="doa:AXF15_05335"/>
<evidence type="ECO:0000259" key="9">
    <source>
        <dbReference type="PROSITE" id="PS52029"/>
    </source>
</evidence>
<evidence type="ECO:0000256" key="7">
    <source>
        <dbReference type="PROSITE-ProRule" id="PRU01373"/>
    </source>
</evidence>
<feature type="active site" description="Nucleophile" evidence="7">
    <location>
        <position position="140"/>
    </location>
</feature>
<dbReference type="GO" id="GO:0009252">
    <property type="term" value="P:peptidoglycan biosynthetic process"/>
    <property type="evidence" value="ECO:0007669"/>
    <property type="project" value="UniProtKB-UniPathway"/>
</dbReference>
<name>A0A0X8JPX0_9BACT</name>
<dbReference type="GO" id="GO:0008360">
    <property type="term" value="P:regulation of cell shape"/>
    <property type="evidence" value="ECO:0007669"/>
    <property type="project" value="UniProtKB-UniRule"/>
</dbReference>
<dbReference type="AlphaFoldDB" id="A0A0X8JPX0"/>